<name>A0ABD3TW83_9LAMI</name>
<dbReference type="Pfam" id="PF25015">
    <property type="entry name" value="RBD_AKAP-17A"/>
    <property type="match status" value="1"/>
</dbReference>
<sequence length="331" mass="37894">MSLQKSATTTVSPTEPFELESGLSLIPRLKLNLTIHRADKSVSPIDEWKLKRSLVDYLQKSHSISIPEDDIKIHKYKDLNKRKREEPVARGTLFVMDLDFLSKRVLAYRDEGGVEALFLEWRKQIVSEMDGMELNLEGVRFKLSVVLPMSDDAEGMRKAWEEIAAFGNKGYSRGERQQPDTIIIKGVPSRWFAEPRVSSKPSMLVSHAIFSALGNIRNLDVAEDNDTGDDEDEDLVSGLNCKIVVRFKTYTDFYNALKVLCGRSLIKQGSRLRADYEVTWDNDGFFQNSRGQVEDRKRWTPATETGNYRREASGRVSQFNSDDGRRKRFKD</sequence>
<gene>
    <name evidence="2" type="ORF">ACJIZ3_025084</name>
</gene>
<keyword evidence="3" id="KW-1185">Reference proteome</keyword>
<evidence type="ECO:0000313" key="2">
    <source>
        <dbReference type="EMBL" id="KAL3840493.1"/>
    </source>
</evidence>
<organism evidence="2 3">
    <name type="scientific">Penstemon smallii</name>
    <dbReference type="NCBI Taxonomy" id="265156"/>
    <lineage>
        <taxon>Eukaryota</taxon>
        <taxon>Viridiplantae</taxon>
        <taxon>Streptophyta</taxon>
        <taxon>Embryophyta</taxon>
        <taxon>Tracheophyta</taxon>
        <taxon>Spermatophyta</taxon>
        <taxon>Magnoliopsida</taxon>
        <taxon>eudicotyledons</taxon>
        <taxon>Gunneridae</taxon>
        <taxon>Pentapetalae</taxon>
        <taxon>asterids</taxon>
        <taxon>lamiids</taxon>
        <taxon>Lamiales</taxon>
        <taxon>Plantaginaceae</taxon>
        <taxon>Cheloneae</taxon>
        <taxon>Penstemon</taxon>
    </lineage>
</organism>
<evidence type="ECO:0008006" key="4">
    <source>
        <dbReference type="Google" id="ProtNLM"/>
    </source>
</evidence>
<evidence type="ECO:0000313" key="3">
    <source>
        <dbReference type="Proteomes" id="UP001634393"/>
    </source>
</evidence>
<protein>
    <recommendedName>
        <fullName evidence="4">A-kinase anchor protein 17A</fullName>
    </recommendedName>
</protein>
<dbReference type="AlphaFoldDB" id="A0ABD3TW83"/>
<dbReference type="PANTHER" id="PTHR12484:SF4">
    <property type="entry name" value="A-KINASE ANCHOR PROTEIN 17A"/>
    <property type="match status" value="1"/>
</dbReference>
<dbReference type="Proteomes" id="UP001634393">
    <property type="component" value="Unassembled WGS sequence"/>
</dbReference>
<dbReference type="EMBL" id="JBJXBP010000003">
    <property type="protein sequence ID" value="KAL3840493.1"/>
    <property type="molecule type" value="Genomic_DNA"/>
</dbReference>
<dbReference type="PANTHER" id="PTHR12484">
    <property type="entry name" value="B-LYMPHOCYTE ANTIGEN-RELATED"/>
    <property type="match status" value="1"/>
</dbReference>
<reference evidence="2 3" key="1">
    <citation type="submission" date="2024-12" db="EMBL/GenBank/DDBJ databases">
        <title>The unique morphological basis and parallel evolutionary history of personate flowers in Penstemon.</title>
        <authorList>
            <person name="Depatie T.H."/>
            <person name="Wessinger C.A."/>
        </authorList>
    </citation>
    <scope>NUCLEOTIDE SEQUENCE [LARGE SCALE GENOMIC DNA]</scope>
    <source>
        <strain evidence="2">WTNN_2</strain>
        <tissue evidence="2">Leaf</tissue>
    </source>
</reference>
<comment type="caution">
    <text evidence="2">The sequence shown here is derived from an EMBL/GenBank/DDBJ whole genome shotgun (WGS) entry which is preliminary data.</text>
</comment>
<evidence type="ECO:0000256" key="1">
    <source>
        <dbReference type="SAM" id="MobiDB-lite"/>
    </source>
</evidence>
<proteinExistence type="predicted"/>
<accession>A0ABD3TW83</accession>
<dbReference type="InterPro" id="IPR056852">
    <property type="entry name" value="AK17A/B"/>
</dbReference>
<feature type="region of interest" description="Disordered" evidence="1">
    <location>
        <begin position="296"/>
        <end position="331"/>
    </location>
</feature>